<evidence type="ECO:0000256" key="7">
    <source>
        <dbReference type="ARBA" id="ARBA00022588"/>
    </source>
</evidence>
<gene>
    <name evidence="13" type="primary">Cni-Y17G9B.5</name>
    <name evidence="13" type="synonym">Cnig_chr_IV.g14582</name>
    <name evidence="13" type="ORF">B9Z55_014582</name>
</gene>
<evidence type="ECO:0000256" key="10">
    <source>
        <dbReference type="ARBA" id="ARBA00023128"/>
    </source>
</evidence>
<evidence type="ECO:0000256" key="3">
    <source>
        <dbReference type="ARBA" id="ARBA00004496"/>
    </source>
</evidence>
<protein>
    <recommendedName>
        <fullName evidence="5">Evolutionarily conserved signaling intermediate in Toll pathway, mitochondrial</fullName>
    </recommendedName>
</protein>
<keyword evidence="10" id="KW-0496">Mitochondrion</keyword>
<feature type="domain" description="ECSIT C-terminal" evidence="12">
    <location>
        <begin position="238"/>
        <end position="358"/>
    </location>
</feature>
<reference evidence="14" key="1">
    <citation type="submission" date="2017-10" db="EMBL/GenBank/DDBJ databases">
        <title>Rapid genome shrinkage in a self-fertile nematode reveals novel sperm competition proteins.</title>
        <authorList>
            <person name="Yin D."/>
            <person name="Schwarz E.M."/>
            <person name="Thomas C.G."/>
            <person name="Felde R.L."/>
            <person name="Korf I.F."/>
            <person name="Cutter A.D."/>
            <person name="Schartner C.M."/>
            <person name="Ralston E.J."/>
            <person name="Meyer B.J."/>
            <person name="Haag E.S."/>
        </authorList>
    </citation>
    <scope>NUCLEOTIDE SEQUENCE [LARGE SCALE GENOMIC DNA]</scope>
    <source>
        <strain evidence="14">JU1422</strain>
    </source>
</reference>
<dbReference type="GO" id="GO:0007178">
    <property type="term" value="P:cell surface receptor protein serine/threonine kinase signaling pathway"/>
    <property type="evidence" value="ECO:0007669"/>
    <property type="project" value="TreeGrafter"/>
</dbReference>
<dbReference type="SMART" id="SM01284">
    <property type="entry name" value="ECSIT_Cterm"/>
    <property type="match status" value="1"/>
</dbReference>
<dbReference type="Proteomes" id="UP000230233">
    <property type="component" value="Chromosome IV"/>
</dbReference>
<evidence type="ECO:0000256" key="1">
    <source>
        <dbReference type="ARBA" id="ARBA00004123"/>
    </source>
</evidence>
<dbReference type="GO" id="GO:0005634">
    <property type="term" value="C:nucleus"/>
    <property type="evidence" value="ECO:0007669"/>
    <property type="project" value="UniProtKB-SubCell"/>
</dbReference>
<evidence type="ECO:0000256" key="4">
    <source>
        <dbReference type="ARBA" id="ARBA00007674"/>
    </source>
</evidence>
<dbReference type="OrthoDB" id="10064298at2759"/>
<dbReference type="STRING" id="1611254.A0A2G5U6G9"/>
<evidence type="ECO:0000256" key="6">
    <source>
        <dbReference type="ARBA" id="ARBA00022490"/>
    </source>
</evidence>
<dbReference type="PANTHER" id="PTHR13113">
    <property type="entry name" value="ECSIT EVOLUTIONARILY CONSERVED SIGNALING INTERMEDIATE IN TOLL PATHWAYS"/>
    <property type="match status" value="1"/>
</dbReference>
<dbReference type="EMBL" id="PDUG01000004">
    <property type="protein sequence ID" value="PIC35134.1"/>
    <property type="molecule type" value="Genomic_DNA"/>
</dbReference>
<evidence type="ECO:0000313" key="14">
    <source>
        <dbReference type="Proteomes" id="UP000230233"/>
    </source>
</evidence>
<sequence length="364" mass="41883">MLILGSNASDGAVHVSMVLAQLSKRVITAQIRSLTNTSQEAGLVHVEKQFEAVVPEKRDKDAFMAAIATFKEKRGRTHVEFINTALKYVKDYGVHKDLDTYKSLLDVFPKGKMIPQTAFQKVFLHYPQQQNCAVKVLDEMEWHGVQPDKEIHDIVVNAFGEWNFATKKVKRMLYWMPKLKHSNKYLDRRHLEGKSLSPSELAGIALKMMSRDPATSISLLKLSDNSDPVDKWFATAQSPSQQLLLSELQKSEEVFVDGGSVYVQDNLIRFVTLTGTTKLSPLDEFKKEELDEDYSNWFEEWKKQRHEAKRSIHQQDHETVFAMGAMFQNDNATALRWMDQLQKRNPNLENLRIRVRLDGKSWLS</sequence>
<dbReference type="AlphaFoldDB" id="A0A2G5U6G9"/>
<keyword evidence="11" id="KW-0539">Nucleus</keyword>
<evidence type="ECO:0000256" key="11">
    <source>
        <dbReference type="ARBA" id="ARBA00023242"/>
    </source>
</evidence>
<evidence type="ECO:0000256" key="8">
    <source>
        <dbReference type="ARBA" id="ARBA00022859"/>
    </source>
</evidence>
<dbReference type="InterPro" id="IPR046448">
    <property type="entry name" value="ECSIT_N"/>
</dbReference>
<dbReference type="InterPro" id="IPR011990">
    <property type="entry name" value="TPR-like_helical_dom_sf"/>
</dbReference>
<name>A0A2G5U6G9_9PELO</name>
<dbReference type="Gene3D" id="1.25.40.10">
    <property type="entry name" value="Tetratricopeptide repeat domain"/>
    <property type="match status" value="1"/>
</dbReference>
<dbReference type="Pfam" id="PF06239">
    <property type="entry name" value="ECSIT_N"/>
    <property type="match status" value="1"/>
</dbReference>
<dbReference type="PANTHER" id="PTHR13113:SF1">
    <property type="entry name" value="EVOLUTIONARILY CONSERVED SIGNALING INTERMEDIATE IN TOLL PATHWAY, MITOCHONDRIAL"/>
    <property type="match status" value="1"/>
</dbReference>
<keyword evidence="9" id="KW-0809">Transit peptide</keyword>
<accession>A0A2G5U6G9</accession>
<comment type="subcellular location">
    <subcellularLocation>
        <location evidence="3">Cytoplasm</location>
    </subcellularLocation>
    <subcellularLocation>
        <location evidence="2">Mitochondrion</location>
    </subcellularLocation>
    <subcellularLocation>
        <location evidence="1">Nucleus</location>
    </subcellularLocation>
</comment>
<evidence type="ECO:0000313" key="13">
    <source>
        <dbReference type="EMBL" id="PIC35134.1"/>
    </source>
</evidence>
<dbReference type="GO" id="GO:0005739">
    <property type="term" value="C:mitochondrion"/>
    <property type="evidence" value="ECO:0007669"/>
    <property type="project" value="UniProtKB-SubCell"/>
</dbReference>
<evidence type="ECO:0000256" key="9">
    <source>
        <dbReference type="ARBA" id="ARBA00022946"/>
    </source>
</evidence>
<dbReference type="GO" id="GO:0045087">
    <property type="term" value="P:innate immune response"/>
    <property type="evidence" value="ECO:0007669"/>
    <property type="project" value="UniProtKB-KW"/>
</dbReference>
<keyword evidence="8" id="KW-0391">Immunity</keyword>
<organism evidence="13 14">
    <name type="scientific">Caenorhabditis nigoni</name>
    <dbReference type="NCBI Taxonomy" id="1611254"/>
    <lineage>
        <taxon>Eukaryota</taxon>
        <taxon>Metazoa</taxon>
        <taxon>Ecdysozoa</taxon>
        <taxon>Nematoda</taxon>
        <taxon>Chromadorea</taxon>
        <taxon>Rhabditida</taxon>
        <taxon>Rhabditina</taxon>
        <taxon>Rhabditomorpha</taxon>
        <taxon>Rhabditoidea</taxon>
        <taxon>Rhabditidae</taxon>
        <taxon>Peloderinae</taxon>
        <taxon>Caenorhabditis</taxon>
    </lineage>
</organism>
<dbReference type="InterPro" id="IPR010418">
    <property type="entry name" value="ECSIT"/>
</dbReference>
<comment type="caution">
    <text evidence="13">The sequence shown here is derived from an EMBL/GenBank/DDBJ whole genome shotgun (WGS) entry which is preliminary data.</text>
</comment>
<dbReference type="InterPro" id="IPR029342">
    <property type="entry name" value="ECIST_C"/>
</dbReference>
<proteinExistence type="inferred from homology"/>
<keyword evidence="7" id="KW-0399">Innate immunity</keyword>
<keyword evidence="14" id="KW-1185">Reference proteome</keyword>
<evidence type="ECO:0000256" key="5">
    <source>
        <dbReference type="ARBA" id="ARBA00019998"/>
    </source>
</evidence>
<evidence type="ECO:0000256" key="2">
    <source>
        <dbReference type="ARBA" id="ARBA00004173"/>
    </source>
</evidence>
<comment type="similarity">
    <text evidence="4">Belongs to the ECSIT family.</text>
</comment>
<keyword evidence="6" id="KW-0963">Cytoplasm</keyword>
<evidence type="ECO:0000259" key="12">
    <source>
        <dbReference type="SMART" id="SM01284"/>
    </source>
</evidence>
<dbReference type="Pfam" id="PF14784">
    <property type="entry name" value="ECSIT_C"/>
    <property type="match status" value="1"/>
</dbReference>